<protein>
    <submittedName>
        <fullName evidence="1">Uncharacterized protein</fullName>
    </submittedName>
</protein>
<sequence length="61" mass="6311">MKLTIIALNVSWFCHGGGASALSSKILSTETSSADPPPPSAELRSSSFLARSTSITNSDLT</sequence>
<dbReference type="EMBL" id="QGKX02001347">
    <property type="protein sequence ID" value="KAF3521804.1"/>
    <property type="molecule type" value="Genomic_DNA"/>
</dbReference>
<reference evidence="1" key="1">
    <citation type="submission" date="2019-12" db="EMBL/GenBank/DDBJ databases">
        <title>Genome sequencing and annotation of Brassica cretica.</title>
        <authorList>
            <person name="Studholme D.J."/>
            <person name="Sarris P."/>
        </authorList>
    </citation>
    <scope>NUCLEOTIDE SEQUENCE</scope>
    <source>
        <strain evidence="1">PFS-109/04</strain>
        <tissue evidence="1">Leaf</tissue>
    </source>
</reference>
<gene>
    <name evidence="1" type="ORF">F2Q69_00050819</name>
</gene>
<accession>A0A8S9PL02</accession>
<evidence type="ECO:0000313" key="2">
    <source>
        <dbReference type="Proteomes" id="UP000712600"/>
    </source>
</evidence>
<dbReference type="Proteomes" id="UP000712600">
    <property type="component" value="Unassembled WGS sequence"/>
</dbReference>
<organism evidence="1 2">
    <name type="scientific">Brassica cretica</name>
    <name type="common">Mustard</name>
    <dbReference type="NCBI Taxonomy" id="69181"/>
    <lineage>
        <taxon>Eukaryota</taxon>
        <taxon>Viridiplantae</taxon>
        <taxon>Streptophyta</taxon>
        <taxon>Embryophyta</taxon>
        <taxon>Tracheophyta</taxon>
        <taxon>Spermatophyta</taxon>
        <taxon>Magnoliopsida</taxon>
        <taxon>eudicotyledons</taxon>
        <taxon>Gunneridae</taxon>
        <taxon>Pentapetalae</taxon>
        <taxon>rosids</taxon>
        <taxon>malvids</taxon>
        <taxon>Brassicales</taxon>
        <taxon>Brassicaceae</taxon>
        <taxon>Brassiceae</taxon>
        <taxon>Brassica</taxon>
    </lineage>
</organism>
<dbReference type="AlphaFoldDB" id="A0A8S9PL02"/>
<proteinExistence type="predicted"/>
<name>A0A8S9PL02_BRACR</name>
<evidence type="ECO:0000313" key="1">
    <source>
        <dbReference type="EMBL" id="KAF3521804.1"/>
    </source>
</evidence>
<comment type="caution">
    <text evidence="1">The sequence shown here is derived from an EMBL/GenBank/DDBJ whole genome shotgun (WGS) entry which is preliminary data.</text>
</comment>